<name>A0A1T2XD02_9BACL</name>
<organism evidence="2 3">
    <name type="scientific">Paenibacillus selenitireducens</name>
    <dbReference type="NCBI Taxonomy" id="1324314"/>
    <lineage>
        <taxon>Bacteria</taxon>
        <taxon>Bacillati</taxon>
        <taxon>Bacillota</taxon>
        <taxon>Bacilli</taxon>
        <taxon>Bacillales</taxon>
        <taxon>Paenibacillaceae</taxon>
        <taxon>Paenibacillus</taxon>
    </lineage>
</organism>
<proteinExistence type="predicted"/>
<evidence type="ECO:0000259" key="1">
    <source>
        <dbReference type="PROSITE" id="PS51186"/>
    </source>
</evidence>
<keyword evidence="3" id="KW-1185">Reference proteome</keyword>
<comment type="caution">
    <text evidence="2">The sequence shown here is derived from an EMBL/GenBank/DDBJ whole genome shotgun (WGS) entry which is preliminary data.</text>
</comment>
<dbReference type="Pfam" id="PF00583">
    <property type="entry name" value="Acetyltransf_1"/>
    <property type="match status" value="1"/>
</dbReference>
<protein>
    <recommendedName>
        <fullName evidence="1">N-acetyltransferase domain-containing protein</fullName>
    </recommendedName>
</protein>
<dbReference type="SUPFAM" id="SSF55729">
    <property type="entry name" value="Acyl-CoA N-acyltransferases (Nat)"/>
    <property type="match status" value="1"/>
</dbReference>
<dbReference type="RefSeq" id="WP_078499513.1">
    <property type="nucleotide sequence ID" value="NZ_MSZX01000005.1"/>
</dbReference>
<reference evidence="2 3" key="1">
    <citation type="submission" date="2017-01" db="EMBL/GenBank/DDBJ databases">
        <title>Genome analysis of Paenibacillus selenitrireducens ES3-24.</title>
        <authorList>
            <person name="Xu D."/>
            <person name="Yao R."/>
            <person name="Zheng S."/>
        </authorList>
    </citation>
    <scope>NUCLEOTIDE SEQUENCE [LARGE SCALE GENOMIC DNA]</scope>
    <source>
        <strain evidence="2 3">ES3-24</strain>
    </source>
</reference>
<gene>
    <name evidence="2" type="ORF">BVG16_15175</name>
</gene>
<dbReference type="OrthoDB" id="9799092at2"/>
<evidence type="ECO:0000313" key="3">
    <source>
        <dbReference type="Proteomes" id="UP000190188"/>
    </source>
</evidence>
<dbReference type="EMBL" id="MSZX01000005">
    <property type="protein sequence ID" value="OPA77769.1"/>
    <property type="molecule type" value="Genomic_DNA"/>
</dbReference>
<dbReference type="PANTHER" id="PTHR43617">
    <property type="entry name" value="L-AMINO ACID N-ACETYLTRANSFERASE"/>
    <property type="match status" value="1"/>
</dbReference>
<dbReference type="AlphaFoldDB" id="A0A1T2XD02"/>
<dbReference type="Proteomes" id="UP000190188">
    <property type="component" value="Unassembled WGS sequence"/>
</dbReference>
<dbReference type="STRING" id="1324314.BVG16_15175"/>
<dbReference type="PROSITE" id="PS51186">
    <property type="entry name" value="GNAT"/>
    <property type="match status" value="1"/>
</dbReference>
<dbReference type="InterPro" id="IPR000182">
    <property type="entry name" value="GNAT_dom"/>
</dbReference>
<dbReference type="GO" id="GO:0016747">
    <property type="term" value="F:acyltransferase activity, transferring groups other than amino-acyl groups"/>
    <property type="evidence" value="ECO:0007669"/>
    <property type="project" value="InterPro"/>
</dbReference>
<accession>A0A1T2XD02</accession>
<dbReference type="Gene3D" id="3.40.630.30">
    <property type="match status" value="1"/>
</dbReference>
<feature type="domain" description="N-acetyltransferase" evidence="1">
    <location>
        <begin position="4"/>
        <end position="172"/>
    </location>
</feature>
<dbReference type="CDD" id="cd04301">
    <property type="entry name" value="NAT_SF"/>
    <property type="match status" value="1"/>
</dbReference>
<dbReference type="InterPro" id="IPR050276">
    <property type="entry name" value="MshD_Acetyltransferase"/>
</dbReference>
<dbReference type="InterPro" id="IPR016181">
    <property type="entry name" value="Acyl_CoA_acyltransferase"/>
</dbReference>
<sequence>MKIFTIRKLTVEDADTLWALRLQSIREHPTMFFSSYEEMTDRKLDEFKKTYPASEDQFILGAWGESEQLIGMVGFRKAPVSKNIMNHGNLWGLYVQASYQNLGIGKQLIEAMLDALQEMKDLTAVTLGVMSHNEAAIHVYQQFGFELYDVEKDAFTYKGQSYDHQLMIRWMS</sequence>
<evidence type="ECO:0000313" key="2">
    <source>
        <dbReference type="EMBL" id="OPA77769.1"/>
    </source>
</evidence>
<dbReference type="PANTHER" id="PTHR43617:SF33">
    <property type="entry name" value="SPORE COAT POLYSACCHARIDE BIOSYNTHESIS PROTEIN SPSD"/>
    <property type="match status" value="1"/>
</dbReference>